<feature type="domain" description="BHLH" evidence="6">
    <location>
        <begin position="68"/>
        <end position="120"/>
    </location>
</feature>
<dbReference type="GO" id="GO:0010106">
    <property type="term" value="P:cellular response to iron ion starvation"/>
    <property type="evidence" value="ECO:0007669"/>
    <property type="project" value="UniProtKB-ARBA"/>
</dbReference>
<protein>
    <submittedName>
        <fullName evidence="7">Transcription factor org2</fullName>
    </submittedName>
</protein>
<dbReference type="PANTHER" id="PTHR13935">
    <property type="entry name" value="ACHAETE-SCUTE TRANSCRIPTION FACTOR-RELATED"/>
    <property type="match status" value="1"/>
</dbReference>
<dbReference type="Proteomes" id="UP000187609">
    <property type="component" value="Unassembled WGS sequence"/>
</dbReference>
<keyword evidence="8" id="KW-1185">Reference proteome</keyword>
<dbReference type="Gene3D" id="4.10.280.10">
    <property type="entry name" value="Helix-loop-helix DNA-binding domain"/>
    <property type="match status" value="1"/>
</dbReference>
<evidence type="ECO:0000256" key="1">
    <source>
        <dbReference type="ARBA" id="ARBA00004123"/>
    </source>
</evidence>
<evidence type="ECO:0000313" key="8">
    <source>
        <dbReference type="Proteomes" id="UP000187609"/>
    </source>
</evidence>
<dbReference type="InterPro" id="IPR036638">
    <property type="entry name" value="HLH_DNA-bd_sf"/>
</dbReference>
<dbReference type="AlphaFoldDB" id="A0A1J6IDN2"/>
<dbReference type="SMR" id="A0A1J6IDN2"/>
<comment type="subcellular location">
    <subcellularLocation>
        <location evidence="1">Nucleus</location>
    </subcellularLocation>
</comment>
<evidence type="ECO:0000256" key="3">
    <source>
        <dbReference type="ARBA" id="ARBA00023125"/>
    </source>
</evidence>
<comment type="caution">
    <text evidence="7">The sequence shown here is derived from an EMBL/GenBank/DDBJ whole genome shotgun (WGS) entry which is preliminary data.</text>
</comment>
<evidence type="ECO:0000256" key="4">
    <source>
        <dbReference type="ARBA" id="ARBA00023163"/>
    </source>
</evidence>
<dbReference type="OMA" id="RVFYNIH"/>
<dbReference type="GO" id="GO:0000981">
    <property type="term" value="F:DNA-binding transcription factor activity, RNA polymerase II-specific"/>
    <property type="evidence" value="ECO:0007669"/>
    <property type="project" value="TreeGrafter"/>
</dbReference>
<dbReference type="PROSITE" id="PS50888">
    <property type="entry name" value="BHLH"/>
    <property type="match status" value="1"/>
</dbReference>
<dbReference type="PANTHER" id="PTHR13935:SF41">
    <property type="entry name" value="TRANSCRIPTION FACTOR ORG2-RELATED"/>
    <property type="match status" value="1"/>
</dbReference>
<dbReference type="GO" id="GO:0090575">
    <property type="term" value="C:RNA polymerase II transcription regulator complex"/>
    <property type="evidence" value="ECO:0007669"/>
    <property type="project" value="TreeGrafter"/>
</dbReference>
<dbReference type="Pfam" id="PF00010">
    <property type="entry name" value="HLH"/>
    <property type="match status" value="1"/>
</dbReference>
<keyword evidence="5" id="KW-0539">Nucleus</keyword>
<dbReference type="SMART" id="SM00353">
    <property type="entry name" value="HLH"/>
    <property type="match status" value="1"/>
</dbReference>
<evidence type="ECO:0000313" key="7">
    <source>
        <dbReference type="EMBL" id="OIS97058.1"/>
    </source>
</evidence>
<dbReference type="GO" id="GO:0046983">
    <property type="term" value="F:protein dimerization activity"/>
    <property type="evidence" value="ECO:0007669"/>
    <property type="project" value="InterPro"/>
</dbReference>
<evidence type="ECO:0000256" key="5">
    <source>
        <dbReference type="ARBA" id="ARBA00023242"/>
    </source>
</evidence>
<dbReference type="STRING" id="49451.A0A1J6IDN2"/>
<proteinExistence type="predicted"/>
<reference evidence="7" key="1">
    <citation type="submission" date="2016-11" db="EMBL/GenBank/DDBJ databases">
        <title>The genome of Nicotiana attenuata.</title>
        <authorList>
            <person name="Xu S."/>
            <person name="Brockmoeller T."/>
            <person name="Gaquerel E."/>
            <person name="Navarro A."/>
            <person name="Kuhl H."/>
            <person name="Gase K."/>
            <person name="Ling Z."/>
            <person name="Zhou W."/>
            <person name="Kreitzer C."/>
            <person name="Stanke M."/>
            <person name="Tang H."/>
            <person name="Lyons E."/>
            <person name="Pandey P."/>
            <person name="Pandey S.P."/>
            <person name="Timmermann B."/>
            <person name="Baldwin I.T."/>
        </authorList>
    </citation>
    <scope>NUCLEOTIDE SEQUENCE [LARGE SCALE GENOMIC DNA]</scope>
    <source>
        <strain evidence="7">UT</strain>
    </source>
</reference>
<accession>A0A1J6IDN2</accession>
<organism evidence="7 8">
    <name type="scientific">Nicotiana attenuata</name>
    <name type="common">Coyote tobacco</name>
    <dbReference type="NCBI Taxonomy" id="49451"/>
    <lineage>
        <taxon>Eukaryota</taxon>
        <taxon>Viridiplantae</taxon>
        <taxon>Streptophyta</taxon>
        <taxon>Embryophyta</taxon>
        <taxon>Tracheophyta</taxon>
        <taxon>Spermatophyta</taxon>
        <taxon>Magnoliopsida</taxon>
        <taxon>eudicotyledons</taxon>
        <taxon>Gunneridae</taxon>
        <taxon>Pentapetalae</taxon>
        <taxon>asterids</taxon>
        <taxon>lamiids</taxon>
        <taxon>Solanales</taxon>
        <taxon>Solanaceae</taxon>
        <taxon>Nicotianoideae</taxon>
        <taxon>Nicotianeae</taxon>
        <taxon>Nicotiana</taxon>
    </lineage>
</organism>
<dbReference type="Gramene" id="OIS97058">
    <property type="protein sequence ID" value="OIS97058"/>
    <property type="gene ID" value="A4A49_09279"/>
</dbReference>
<gene>
    <name evidence="7" type="primary">ORG2_3</name>
    <name evidence="7" type="ORF">A4A49_09279</name>
</gene>
<keyword evidence="4" id="KW-0804">Transcription</keyword>
<dbReference type="InterPro" id="IPR011598">
    <property type="entry name" value="bHLH_dom"/>
</dbReference>
<dbReference type="EMBL" id="MJEQ01037193">
    <property type="protein sequence ID" value="OIS97058.1"/>
    <property type="molecule type" value="Genomic_DNA"/>
</dbReference>
<sequence>MMAFSSPLFCNFGVCLADPKNNKLNTIEAPVSTGIPVHYSSSQPNIVHRQFKNSDEINGDNDHLDGTLKKLNHNASERDRRKKFNSLCSSLRSLLPPTDHTKKISFPVTVARVIKYIPDLKKEVERLTQKKEDLTLRSIPKKEYSADFNKQTIIKGGIQSSLSVISANQVGNGEVIIHISILKTNKSSFAEAVSELEEEGLLLLNSSSFETLGDRVFYNLHFQAQGTLPIKVQILRDKLLSYYEKEDKLLPPWISGSFIT</sequence>
<dbReference type="FunFam" id="4.10.280.10:FF:000074">
    <property type="entry name" value="Transcription factor ORG2"/>
    <property type="match status" value="1"/>
</dbReference>
<dbReference type="GO" id="GO:0000977">
    <property type="term" value="F:RNA polymerase II transcription regulatory region sequence-specific DNA binding"/>
    <property type="evidence" value="ECO:0007669"/>
    <property type="project" value="TreeGrafter"/>
</dbReference>
<evidence type="ECO:0000259" key="6">
    <source>
        <dbReference type="PROSITE" id="PS50888"/>
    </source>
</evidence>
<dbReference type="InterPro" id="IPR015660">
    <property type="entry name" value="MASH1/Ascl1a-like"/>
</dbReference>
<evidence type="ECO:0000256" key="2">
    <source>
        <dbReference type="ARBA" id="ARBA00023015"/>
    </source>
</evidence>
<keyword evidence="2" id="KW-0805">Transcription regulation</keyword>
<name>A0A1J6IDN2_NICAT</name>
<keyword evidence="3" id="KW-0238">DNA-binding</keyword>
<dbReference type="SUPFAM" id="SSF47459">
    <property type="entry name" value="HLH, helix-loop-helix DNA-binding domain"/>
    <property type="match status" value="1"/>
</dbReference>